<dbReference type="EMBL" id="UINC01147479">
    <property type="protein sequence ID" value="SVD38826.1"/>
    <property type="molecule type" value="Genomic_DNA"/>
</dbReference>
<accession>A0A382UX30</accession>
<proteinExistence type="predicted"/>
<reference evidence="1" key="1">
    <citation type="submission" date="2018-05" db="EMBL/GenBank/DDBJ databases">
        <authorList>
            <person name="Lanie J.A."/>
            <person name="Ng W.-L."/>
            <person name="Kazmierczak K.M."/>
            <person name="Andrzejewski T.M."/>
            <person name="Davidsen T.M."/>
            <person name="Wayne K.J."/>
            <person name="Tettelin H."/>
            <person name="Glass J.I."/>
            <person name="Rusch D."/>
            <person name="Podicherti R."/>
            <person name="Tsui H.-C.T."/>
            <person name="Winkler M.E."/>
        </authorList>
    </citation>
    <scope>NUCLEOTIDE SEQUENCE</scope>
</reference>
<sequence length="184" mass="20952">TLTQAIGRAVIGALGEADLLKNMSWVEAEKQIQVAERAGGYVRIFLENADEESCSLFTEAMANVFGPVKDARYLIQREADFEYTESRFAGTWVLDKTPGFISSFIAKRTQVTKRRREVVKVHAVPKILARNKDRALIFQKNWNLHVSPGSVWFYTHEGTKSMLQEAGEKDWLPESTVHQKEVFM</sequence>
<gene>
    <name evidence="1" type="ORF">METZ01_LOCUS391680</name>
</gene>
<feature type="non-terminal residue" evidence="1">
    <location>
        <position position="1"/>
    </location>
</feature>
<dbReference type="AlphaFoldDB" id="A0A382UX30"/>
<protein>
    <submittedName>
        <fullName evidence="1">Uncharacterized protein</fullName>
    </submittedName>
</protein>
<organism evidence="1">
    <name type="scientific">marine metagenome</name>
    <dbReference type="NCBI Taxonomy" id="408172"/>
    <lineage>
        <taxon>unclassified sequences</taxon>
        <taxon>metagenomes</taxon>
        <taxon>ecological metagenomes</taxon>
    </lineage>
</organism>
<name>A0A382UX30_9ZZZZ</name>
<evidence type="ECO:0000313" key="1">
    <source>
        <dbReference type="EMBL" id="SVD38826.1"/>
    </source>
</evidence>